<evidence type="ECO:0000256" key="1">
    <source>
        <dbReference type="ARBA" id="ARBA00004141"/>
    </source>
</evidence>
<comment type="subcellular location">
    <subcellularLocation>
        <location evidence="1">Membrane</location>
        <topology evidence="1">Multi-pass membrane protein</topology>
    </subcellularLocation>
</comment>
<reference evidence="13 14" key="2">
    <citation type="journal article" date="2007" name="Genome Biol.">
        <title>Assembly of the Candida albicans genome into sixteen supercontigs aligned on the eight chromosomes.</title>
        <authorList>
            <person name="van het Hoog M."/>
            <person name="Rast T.J."/>
            <person name="Martchenko M."/>
            <person name="Grindle S."/>
            <person name="Dignard D."/>
            <person name="Hogues H."/>
            <person name="Cuomo C."/>
            <person name="Berriman M."/>
            <person name="Scherer S."/>
            <person name="Magee B.B."/>
            <person name="Whiteway M."/>
            <person name="Chibana H."/>
            <person name="Nantel A."/>
            <person name="Magee P.T."/>
        </authorList>
    </citation>
    <scope>GENOME REANNOTATION</scope>
    <source>
        <strain evidence="14">SC5314 / ATCC MYA-2876</strain>
    </source>
</reference>
<keyword evidence="5 8" id="KW-0406">Ion transport</keyword>
<evidence type="ECO:0000259" key="11">
    <source>
        <dbReference type="Pfam" id="PF07885"/>
    </source>
</evidence>
<evidence type="ECO:0000313" key="13">
    <source>
        <dbReference type="EMBL" id="AOW28859.1"/>
    </source>
</evidence>
<keyword evidence="14" id="KW-1185">Reference proteome</keyword>
<accession>A0A1D8PL65</accession>
<feature type="transmembrane region" description="Helical" evidence="10">
    <location>
        <begin position="231"/>
        <end position="253"/>
    </location>
</feature>
<feature type="domain" description="Potassium channel" evidence="11">
    <location>
        <begin position="285"/>
        <end position="352"/>
    </location>
</feature>
<dbReference type="RefSeq" id="XP_712629.2">
    <property type="nucleotide sequence ID" value="XM_707536.2"/>
</dbReference>
<feature type="transmembrane region" description="Helical" evidence="10">
    <location>
        <begin position="273"/>
        <end position="291"/>
    </location>
</feature>
<name>A0A1D8PL65_CANAL</name>
<feature type="transmembrane region" description="Helical" evidence="10">
    <location>
        <begin position="112"/>
        <end position="142"/>
    </location>
</feature>
<sequence length="741" mass="83517">MGFHAPLNGSSKNSKSSAFASFDSASVMQIVNKAKDKIVPDAQFHQTITDQGIRHYQEKLSPLLQNSYHGANVNTNKQDSSPMKSPVTLQHALNVRLESILSLNVRPGEPFFVLWFLISSYFPLIAACLGPLANMISIVALVEHWKVDIITRKNVPDIPKVVVMNAVSLALGLIGNISLLMNFSRSVKYLVSQSVSIIAWLCASALLAAALFVTNREFGGENPKYVPSEGFYFAAFTSGNYFVCMLILVINFMGYSLKKYPPTFNLDQRQRTLMLFTILFSTWTVIGAFTMGSLIDDISYGSALYYCIVSFLTIGLGDILPETSGAKVAVLVFSLGGVLIMGLIVATLRSVILSSAAPAIFWNDVEKTRIALLAQLDKENRHLTSEESFHEMRVLRRKVKSRHKKVSLALTIAVFMIFWLIGALIFQKIEKWSYFNAMYFCFLCLITIGYGDYAPKTSLGRVFFVSWAVGAVPLMTILVSNVGDTLYEISNDISAWFSTWMFSTKEEYRDLKWKKKKLQEDQEDQLTVNSEAVRSSELDEDLDLAKMEQEASLEARDNSSNGEIGAASIDNPNEDVKVEDNDTCITNSSNSNMRKDQENNSYSERSVCKSEKQNFDIERIRQKIASKKQVHEMLIDYLEKMKPLIGDSIESPNRKYSYKQWKGAYDGFWLSESSPLRLPLKEPNYLILKIYFEIEMMLRGLVDMEIEDLKTLTIQDVSNELSSSSSTDIKFARTIKFDDDK</sequence>
<dbReference type="FunFam" id="1.10.287.70:FF:000380">
    <property type="entry name" value="TOK potassium channel"/>
    <property type="match status" value="1"/>
</dbReference>
<dbReference type="FunFam" id="1.10.287.70:FF:000379">
    <property type="entry name" value="TOK potassium channel"/>
    <property type="match status" value="1"/>
</dbReference>
<dbReference type="Proteomes" id="UP000000559">
    <property type="component" value="Chromosome 4"/>
</dbReference>
<dbReference type="Pfam" id="PF07885">
    <property type="entry name" value="Ion_trans_2"/>
    <property type="match status" value="2"/>
</dbReference>
<feature type="transmembrane region" description="Helical" evidence="10">
    <location>
        <begin position="303"/>
        <end position="320"/>
    </location>
</feature>
<feature type="transmembrane region" description="Helical" evidence="10">
    <location>
        <begin position="432"/>
        <end position="450"/>
    </location>
</feature>
<keyword evidence="7 8" id="KW-0407">Ion channel</keyword>
<protein>
    <submittedName>
        <fullName evidence="13">Tok1p</fullName>
    </submittedName>
</protein>
<evidence type="ECO:0000256" key="6">
    <source>
        <dbReference type="ARBA" id="ARBA00023136"/>
    </source>
</evidence>
<keyword evidence="6 10" id="KW-0472">Membrane</keyword>
<keyword evidence="2 8" id="KW-0813">Transport</keyword>
<proteinExistence type="inferred from homology"/>
<dbReference type="FunCoup" id="A0A1D8PL65">
    <property type="interactions" value="17"/>
</dbReference>
<dbReference type="KEGG" id="cal:CAALFM_C400670WA"/>
<dbReference type="OrthoDB" id="297496at2759"/>
<feature type="transmembrane region" description="Helical" evidence="10">
    <location>
        <begin position="406"/>
        <end position="426"/>
    </location>
</feature>
<dbReference type="GO" id="GO:0030007">
    <property type="term" value="P:intracellular potassium ion homeostasis"/>
    <property type="evidence" value="ECO:0000314"/>
    <property type="project" value="CGD"/>
</dbReference>
<feature type="domain" description="Potassium channel" evidence="11">
    <location>
        <begin position="415"/>
        <end position="487"/>
    </location>
</feature>
<evidence type="ECO:0000313" key="12">
    <source>
        <dbReference type="CGD" id="CAL0000198370"/>
    </source>
</evidence>
<dbReference type="Gene3D" id="1.10.287.70">
    <property type="match status" value="2"/>
</dbReference>
<dbReference type="InterPro" id="IPR003280">
    <property type="entry name" value="2pore_dom_K_chnl"/>
</dbReference>
<keyword evidence="3 8" id="KW-0812">Transmembrane</keyword>
<dbReference type="VEuPathDB" id="FungiDB:C4_00670W_A"/>
<gene>
    <name evidence="12 13" type="primary">TOK1</name>
    <name evidence="13" type="ordered locus">CAALFM_C400670WA</name>
    <name evidence="12" type="ordered locus">orf19.11651</name>
</gene>
<dbReference type="GO" id="GO:0005267">
    <property type="term" value="F:potassium channel activity"/>
    <property type="evidence" value="ECO:0000314"/>
    <property type="project" value="CGD"/>
</dbReference>
<evidence type="ECO:0000256" key="9">
    <source>
        <dbReference type="SAM" id="MobiDB-lite"/>
    </source>
</evidence>
<dbReference type="CGD" id="CAL0000198370">
    <property type="gene designation" value="TOK1"/>
</dbReference>
<dbReference type="SUPFAM" id="SSF81324">
    <property type="entry name" value="Voltage-gated potassium channels"/>
    <property type="match status" value="2"/>
</dbReference>
<evidence type="ECO:0000256" key="2">
    <source>
        <dbReference type="ARBA" id="ARBA00022448"/>
    </source>
</evidence>
<evidence type="ECO:0000256" key="10">
    <source>
        <dbReference type="SAM" id="Phobius"/>
    </source>
</evidence>
<dbReference type="PANTHER" id="PTHR11003">
    <property type="entry name" value="POTASSIUM CHANNEL, SUBFAMILY K"/>
    <property type="match status" value="1"/>
</dbReference>
<dbReference type="PRINTS" id="PR01333">
    <property type="entry name" value="2POREKCHANEL"/>
</dbReference>
<evidence type="ECO:0000256" key="4">
    <source>
        <dbReference type="ARBA" id="ARBA00022989"/>
    </source>
</evidence>
<evidence type="ECO:0000256" key="7">
    <source>
        <dbReference type="ARBA" id="ARBA00023303"/>
    </source>
</evidence>
<reference evidence="13 14" key="3">
    <citation type="journal article" date="2013" name="Genome Biol.">
        <title>Assembly of a phased diploid Candida albicans genome facilitates allele-specific measurements and provides a simple model for repeat and indel structure.</title>
        <authorList>
            <person name="Muzzey D."/>
            <person name="Schwartz K."/>
            <person name="Weissman J.S."/>
            <person name="Sherlock G."/>
        </authorList>
    </citation>
    <scope>NUCLEOTIDE SEQUENCE [LARGE SCALE GENOMIC DNA]</scope>
    <source>
        <strain evidence="14">SC5314 / ATCC MYA-2876</strain>
    </source>
</reference>
<dbReference type="GO" id="GO:0005886">
    <property type="term" value="C:plasma membrane"/>
    <property type="evidence" value="ECO:0000250"/>
    <property type="project" value="CGD"/>
</dbReference>
<comment type="similarity">
    <text evidence="8">Belongs to the two pore domain potassium channel (TC 1.A.1.8) family.</text>
</comment>
<evidence type="ECO:0000256" key="3">
    <source>
        <dbReference type="ARBA" id="ARBA00022692"/>
    </source>
</evidence>
<dbReference type="eggNOG" id="KOG1418">
    <property type="taxonomic scope" value="Eukaryota"/>
</dbReference>
<keyword evidence="4 10" id="KW-1133">Transmembrane helix</keyword>
<dbReference type="GeneID" id="3645754"/>
<dbReference type="EMBL" id="CP017626">
    <property type="protein sequence ID" value="AOW28859.1"/>
    <property type="molecule type" value="Genomic_DNA"/>
</dbReference>
<evidence type="ECO:0000256" key="5">
    <source>
        <dbReference type="ARBA" id="ARBA00023065"/>
    </source>
</evidence>
<dbReference type="AlphaFoldDB" id="A0A1D8PL65"/>
<reference evidence="13 14" key="1">
    <citation type="journal article" date="2004" name="Proc. Natl. Acad. Sci. U.S.A.">
        <title>The diploid genome sequence of Candida albicans.</title>
        <authorList>
            <person name="Jones T."/>
            <person name="Federspiel N.A."/>
            <person name="Chibana H."/>
            <person name="Dungan J."/>
            <person name="Kalman S."/>
            <person name="Magee B.B."/>
            <person name="Newport G."/>
            <person name="Thorstenson Y.R."/>
            <person name="Agabian N."/>
            <person name="Magee P.T."/>
            <person name="Davis R.W."/>
            <person name="Scherer S."/>
        </authorList>
    </citation>
    <scope>NUCLEOTIDE SEQUENCE [LARGE SCALE GENOMIC DNA]</scope>
    <source>
        <strain evidence="14">SC5314 / ATCC MYA-2876</strain>
    </source>
</reference>
<dbReference type="GO" id="GO:0015271">
    <property type="term" value="F:outward rectifier potassium channel activity"/>
    <property type="evidence" value="ECO:0000318"/>
    <property type="project" value="GO_Central"/>
</dbReference>
<feature type="transmembrane region" description="Helical" evidence="10">
    <location>
        <begin position="162"/>
        <end position="183"/>
    </location>
</feature>
<feature type="compositionally biased region" description="Polar residues" evidence="9">
    <location>
        <begin position="583"/>
        <end position="592"/>
    </location>
</feature>
<dbReference type="STRING" id="237561.A0A1D8PL65"/>
<dbReference type="PANTHER" id="PTHR11003:SF342">
    <property type="entry name" value="OUTWARD-RECTIFIER POTASSIUM CHANNEL TOK1"/>
    <property type="match status" value="1"/>
</dbReference>
<organism evidence="13 14">
    <name type="scientific">Candida albicans (strain SC5314 / ATCC MYA-2876)</name>
    <name type="common">Yeast</name>
    <dbReference type="NCBI Taxonomy" id="237561"/>
    <lineage>
        <taxon>Eukaryota</taxon>
        <taxon>Fungi</taxon>
        <taxon>Dikarya</taxon>
        <taxon>Ascomycota</taxon>
        <taxon>Saccharomycotina</taxon>
        <taxon>Pichiomycetes</taxon>
        <taxon>Debaryomycetaceae</taxon>
        <taxon>Candida/Lodderomyces clade</taxon>
        <taxon>Candida</taxon>
    </lineage>
</organism>
<dbReference type="InParanoid" id="A0A1D8PL65"/>
<feature type="transmembrane region" description="Helical" evidence="10">
    <location>
        <begin position="189"/>
        <end position="211"/>
    </location>
</feature>
<dbReference type="GO" id="GO:0071805">
    <property type="term" value="P:potassium ion transmembrane transport"/>
    <property type="evidence" value="ECO:0000318"/>
    <property type="project" value="GO_Central"/>
</dbReference>
<feature type="region of interest" description="Disordered" evidence="9">
    <location>
        <begin position="550"/>
        <end position="607"/>
    </location>
</feature>
<evidence type="ECO:0000256" key="8">
    <source>
        <dbReference type="RuleBase" id="RU003857"/>
    </source>
</evidence>
<dbReference type="GO" id="GO:0006813">
    <property type="term" value="P:potassium ion transport"/>
    <property type="evidence" value="ECO:0000315"/>
    <property type="project" value="CGD"/>
</dbReference>
<feature type="transmembrane region" description="Helical" evidence="10">
    <location>
        <begin position="462"/>
        <end position="483"/>
    </location>
</feature>
<evidence type="ECO:0000313" key="14">
    <source>
        <dbReference type="Proteomes" id="UP000000559"/>
    </source>
</evidence>
<dbReference type="GO" id="GO:0022841">
    <property type="term" value="F:potassium ion leak channel activity"/>
    <property type="evidence" value="ECO:0000318"/>
    <property type="project" value="GO_Central"/>
</dbReference>
<feature type="transmembrane region" description="Helical" evidence="10">
    <location>
        <begin position="326"/>
        <end position="348"/>
    </location>
</feature>
<dbReference type="InterPro" id="IPR013099">
    <property type="entry name" value="K_chnl_dom"/>
</dbReference>